<evidence type="ECO:0000313" key="9">
    <source>
        <dbReference type="Proteomes" id="UP000559809"/>
    </source>
</evidence>
<feature type="domain" description="PAS" evidence="6">
    <location>
        <begin position="25"/>
        <end position="60"/>
    </location>
</feature>
<evidence type="ECO:0000313" key="8">
    <source>
        <dbReference type="EMBL" id="NYT50874.1"/>
    </source>
</evidence>
<dbReference type="SMART" id="SM00091">
    <property type="entry name" value="PAS"/>
    <property type="match status" value="1"/>
</dbReference>
<dbReference type="PROSITE" id="PS50111">
    <property type="entry name" value="CHEMOTAXIS_TRANSDUC_2"/>
    <property type="match status" value="1"/>
</dbReference>
<evidence type="ECO:0000259" key="7">
    <source>
        <dbReference type="PROSITE" id="PS50885"/>
    </source>
</evidence>
<evidence type="ECO:0000256" key="3">
    <source>
        <dbReference type="PROSITE-ProRule" id="PRU00284"/>
    </source>
</evidence>
<dbReference type="CDD" id="cd11386">
    <property type="entry name" value="MCP_signal"/>
    <property type="match status" value="1"/>
</dbReference>
<accession>A0A853FXP0</accession>
<dbReference type="Pfam" id="PF00015">
    <property type="entry name" value="MCPsignal"/>
    <property type="match status" value="1"/>
</dbReference>
<sequence>MRKNYPVYDVETKLRPDQYLISKTDKKGRITYANPAFFEVSGYTREELIGKPHNVIRHPDMPPEAFQDLWDTLHAKKPWLGLVKNRRKDGGYYWVLANAAPIFEGGEVTGYASVRIKPTDEQIAAAQEFYDQVNAGRARGYAIKGGQRVRTGWRRLVDLACAPFSNTLRAGMLRMAALTTATIAATAWFALTGGVPEPHRWWALGGIAAATIASLVYGWIIAQRVVRPLEGAAKIARQISAGNLQIDIDADQKGEVGNLYFYLDMMRKSLLGIAIDVHNGARVTASTAQVLEASNTNLSARTEDQAASLQETAASMEQLTVTVKQNTDNANLASRLADASMQTAQRGGGVVNEVVATMHGIHESSRRIGDIVSLIEDIAFQTNILALNAAVESARAGEAGKGFAVVAGEVRSLAQKSSTAAKEIKELIKASVERMAAGSEQAARAGATMDEIVESVRKVTDIMAEISTASAEQFGGLQQINQAITQMDGATQQNAALVQDLGHTVRALGDEARNLRLSIDVLNTGGKKPAQAFADAAYDAAPALEPQERKARGGAIRLIPAEREAVSA</sequence>
<dbReference type="GO" id="GO:0007165">
    <property type="term" value="P:signal transduction"/>
    <property type="evidence" value="ECO:0007669"/>
    <property type="project" value="UniProtKB-KW"/>
</dbReference>
<dbReference type="GO" id="GO:0004888">
    <property type="term" value="F:transmembrane signaling receptor activity"/>
    <property type="evidence" value="ECO:0007669"/>
    <property type="project" value="InterPro"/>
</dbReference>
<keyword evidence="4" id="KW-0812">Transmembrane</keyword>
<evidence type="ECO:0000256" key="1">
    <source>
        <dbReference type="ARBA" id="ARBA00004370"/>
    </source>
</evidence>
<evidence type="ECO:0000259" key="6">
    <source>
        <dbReference type="PROSITE" id="PS50112"/>
    </source>
</evidence>
<dbReference type="Pfam" id="PF08447">
    <property type="entry name" value="PAS_3"/>
    <property type="match status" value="1"/>
</dbReference>
<dbReference type="InterPro" id="IPR035965">
    <property type="entry name" value="PAS-like_dom_sf"/>
</dbReference>
<proteinExistence type="inferred from homology"/>
<dbReference type="SUPFAM" id="SSF58104">
    <property type="entry name" value="Methyl-accepting chemotaxis protein (MCP) signaling domain"/>
    <property type="match status" value="1"/>
</dbReference>
<feature type="domain" description="Methyl-accepting transducer" evidence="5">
    <location>
        <begin position="280"/>
        <end position="509"/>
    </location>
</feature>
<evidence type="ECO:0000256" key="2">
    <source>
        <dbReference type="ARBA" id="ARBA00029447"/>
    </source>
</evidence>
<dbReference type="PANTHER" id="PTHR43531">
    <property type="entry name" value="PROTEIN ICFG"/>
    <property type="match status" value="1"/>
</dbReference>
<dbReference type="GO" id="GO:0006935">
    <property type="term" value="P:chemotaxis"/>
    <property type="evidence" value="ECO:0007669"/>
    <property type="project" value="InterPro"/>
</dbReference>
<dbReference type="Pfam" id="PF00672">
    <property type="entry name" value="HAMP"/>
    <property type="match status" value="1"/>
</dbReference>
<dbReference type="SMART" id="SM00086">
    <property type="entry name" value="PAC"/>
    <property type="match status" value="1"/>
</dbReference>
<dbReference type="GO" id="GO:0005886">
    <property type="term" value="C:plasma membrane"/>
    <property type="evidence" value="ECO:0007669"/>
    <property type="project" value="TreeGrafter"/>
</dbReference>
<dbReference type="SMART" id="SM00283">
    <property type="entry name" value="MA"/>
    <property type="match status" value="1"/>
</dbReference>
<comment type="caution">
    <text evidence="8">The sequence shown here is derived from an EMBL/GenBank/DDBJ whole genome shotgun (WGS) entry which is preliminary data.</text>
</comment>
<dbReference type="Gene3D" id="1.10.287.950">
    <property type="entry name" value="Methyl-accepting chemotaxis protein"/>
    <property type="match status" value="1"/>
</dbReference>
<dbReference type="InterPro" id="IPR051310">
    <property type="entry name" value="MCP_chemotaxis"/>
</dbReference>
<dbReference type="SUPFAM" id="SSF55785">
    <property type="entry name" value="PYP-like sensor domain (PAS domain)"/>
    <property type="match status" value="1"/>
</dbReference>
<dbReference type="NCBIfam" id="TIGR00229">
    <property type="entry name" value="sensory_box"/>
    <property type="match status" value="1"/>
</dbReference>
<comment type="subcellular location">
    <subcellularLocation>
        <location evidence="1">Membrane</location>
    </subcellularLocation>
</comment>
<feature type="transmembrane region" description="Helical" evidence="4">
    <location>
        <begin position="175"/>
        <end position="195"/>
    </location>
</feature>
<feature type="domain" description="HAMP" evidence="7">
    <location>
        <begin position="223"/>
        <end position="275"/>
    </location>
</feature>
<dbReference type="CDD" id="cd06225">
    <property type="entry name" value="HAMP"/>
    <property type="match status" value="1"/>
</dbReference>
<dbReference type="RefSeq" id="WP_180157253.1">
    <property type="nucleotide sequence ID" value="NZ_JACCEM010000009.1"/>
</dbReference>
<feature type="transmembrane region" description="Helical" evidence="4">
    <location>
        <begin position="201"/>
        <end position="220"/>
    </location>
</feature>
<dbReference type="EMBL" id="JACCEM010000009">
    <property type="protein sequence ID" value="NYT50874.1"/>
    <property type="molecule type" value="Genomic_DNA"/>
</dbReference>
<dbReference type="PANTHER" id="PTHR43531:SF7">
    <property type="entry name" value="AEROTAXIS RECEPTOR"/>
    <property type="match status" value="1"/>
</dbReference>
<name>A0A853FXP0_9BURK</name>
<dbReference type="FunFam" id="1.10.287.950:FF:000001">
    <property type="entry name" value="Methyl-accepting chemotaxis sensory transducer"/>
    <property type="match status" value="1"/>
</dbReference>
<dbReference type="PROSITE" id="PS50112">
    <property type="entry name" value="PAS"/>
    <property type="match status" value="1"/>
</dbReference>
<dbReference type="SMART" id="SM00304">
    <property type="entry name" value="HAMP"/>
    <property type="match status" value="1"/>
</dbReference>
<comment type="similarity">
    <text evidence="2">Belongs to the methyl-accepting chemotaxis (MCP) protein family.</text>
</comment>
<keyword evidence="4" id="KW-1133">Transmembrane helix</keyword>
<reference evidence="8 9" key="1">
    <citation type="submission" date="2020-07" db="EMBL/GenBank/DDBJ databases">
        <title>Taxonomic revisions and descriptions of new bacterial species based on genomic comparisons in the high-G+C-content subgroup of the family Alcaligenaceae.</title>
        <authorList>
            <person name="Szabo A."/>
            <person name="Felfoldi T."/>
        </authorList>
    </citation>
    <scope>NUCLEOTIDE SEQUENCE [LARGE SCALE GENOMIC DNA]</scope>
    <source>
        <strain evidence="8 9">LMG 24012</strain>
    </source>
</reference>
<dbReference type="InterPro" id="IPR003660">
    <property type="entry name" value="HAMP_dom"/>
</dbReference>
<organism evidence="8 9">
    <name type="scientific">Parapusillimonas granuli</name>
    <dbReference type="NCBI Taxonomy" id="380911"/>
    <lineage>
        <taxon>Bacteria</taxon>
        <taxon>Pseudomonadati</taxon>
        <taxon>Pseudomonadota</taxon>
        <taxon>Betaproteobacteria</taxon>
        <taxon>Burkholderiales</taxon>
        <taxon>Alcaligenaceae</taxon>
        <taxon>Parapusillimonas</taxon>
    </lineage>
</organism>
<dbReference type="InterPro" id="IPR004089">
    <property type="entry name" value="MCPsignal_dom"/>
</dbReference>
<keyword evidence="9" id="KW-1185">Reference proteome</keyword>
<evidence type="ECO:0000256" key="4">
    <source>
        <dbReference type="SAM" id="Phobius"/>
    </source>
</evidence>
<protein>
    <submittedName>
        <fullName evidence="8">PAS domain-containing protein</fullName>
    </submittedName>
</protein>
<dbReference type="InterPro" id="IPR013655">
    <property type="entry name" value="PAS_fold_3"/>
</dbReference>
<gene>
    <name evidence="8" type="ORF">H0A72_16275</name>
</gene>
<dbReference type="InterPro" id="IPR004090">
    <property type="entry name" value="Chemotax_Me-accpt_rcpt"/>
</dbReference>
<dbReference type="InterPro" id="IPR001610">
    <property type="entry name" value="PAC"/>
</dbReference>
<dbReference type="PROSITE" id="PS50885">
    <property type="entry name" value="HAMP"/>
    <property type="match status" value="1"/>
</dbReference>
<dbReference type="CDD" id="cd00130">
    <property type="entry name" value="PAS"/>
    <property type="match status" value="1"/>
</dbReference>
<dbReference type="AlphaFoldDB" id="A0A853FXP0"/>
<dbReference type="InterPro" id="IPR000014">
    <property type="entry name" value="PAS"/>
</dbReference>
<keyword evidence="3" id="KW-0807">Transducer</keyword>
<evidence type="ECO:0000259" key="5">
    <source>
        <dbReference type="PROSITE" id="PS50111"/>
    </source>
</evidence>
<dbReference type="Proteomes" id="UP000559809">
    <property type="component" value="Unassembled WGS sequence"/>
</dbReference>
<keyword evidence="4" id="KW-0472">Membrane</keyword>
<dbReference type="PRINTS" id="PR00260">
    <property type="entry name" value="CHEMTRNSDUCR"/>
</dbReference>
<dbReference type="Gene3D" id="3.30.450.20">
    <property type="entry name" value="PAS domain"/>
    <property type="match status" value="1"/>
</dbReference>